<evidence type="ECO:0000313" key="2">
    <source>
        <dbReference type="EMBL" id="OFV71242.1"/>
    </source>
</evidence>
<dbReference type="PANTHER" id="PTHR33055">
    <property type="entry name" value="TRANSPOSASE FOR INSERTION SEQUENCE ELEMENT IS1111A"/>
    <property type="match status" value="1"/>
</dbReference>
<sequence length="215" mass="25080">MISVGIDISKEKSTVCILKPYGEIISMPFEIKHAEKALSELATMLLRFNEEVKVVMEATGIYHLPVLSYLQEKGIFVAVINPLEMKQYRNQGLRSAKTDKKDAITIANYGIDYWFRLRRYEATEEIYQELKILGRQYSHYICMRIESVQSLIHLLDYTMPGIKGLLKGWQDANGKDKLSDFVETYWHFDNITKMSEENFINSYVNWAKEKGYHQS</sequence>
<gene>
    <name evidence="2" type="ORF">ACWI_13590</name>
</gene>
<proteinExistence type="predicted"/>
<dbReference type="AlphaFoldDB" id="A0A1F2PKC7"/>
<organism evidence="2 3">
    <name type="scientific">Acetobacterium wieringae</name>
    <dbReference type="NCBI Taxonomy" id="52694"/>
    <lineage>
        <taxon>Bacteria</taxon>
        <taxon>Bacillati</taxon>
        <taxon>Bacillota</taxon>
        <taxon>Clostridia</taxon>
        <taxon>Eubacteriales</taxon>
        <taxon>Eubacteriaceae</taxon>
        <taxon>Acetobacterium</taxon>
    </lineage>
</organism>
<dbReference type="GO" id="GO:0006313">
    <property type="term" value="P:DNA transposition"/>
    <property type="evidence" value="ECO:0007669"/>
    <property type="project" value="InterPro"/>
</dbReference>
<dbReference type="RefSeq" id="WP_242871586.1">
    <property type="nucleotide sequence ID" value="NZ_LKEU01000026.1"/>
</dbReference>
<dbReference type="GO" id="GO:0003677">
    <property type="term" value="F:DNA binding"/>
    <property type="evidence" value="ECO:0007669"/>
    <property type="project" value="InterPro"/>
</dbReference>
<protein>
    <submittedName>
        <fullName evidence="2">Transposase</fullName>
    </submittedName>
</protein>
<dbReference type="Proteomes" id="UP000176244">
    <property type="component" value="Unassembled WGS sequence"/>
</dbReference>
<dbReference type="InterPro" id="IPR002525">
    <property type="entry name" value="Transp_IS110-like_N"/>
</dbReference>
<evidence type="ECO:0000313" key="3">
    <source>
        <dbReference type="Proteomes" id="UP000176244"/>
    </source>
</evidence>
<comment type="caution">
    <text evidence="2">The sequence shown here is derived from an EMBL/GenBank/DDBJ whole genome shotgun (WGS) entry which is preliminary data.</text>
</comment>
<name>A0A1F2PKC7_9FIRM</name>
<dbReference type="GO" id="GO:0004803">
    <property type="term" value="F:transposase activity"/>
    <property type="evidence" value="ECO:0007669"/>
    <property type="project" value="InterPro"/>
</dbReference>
<dbReference type="STRING" id="52694.ACWI_13590"/>
<dbReference type="InterPro" id="IPR047650">
    <property type="entry name" value="Transpos_IS110"/>
</dbReference>
<accession>A0A1F2PKC7</accession>
<reference evidence="2 3" key="1">
    <citation type="submission" date="2015-09" db="EMBL/GenBank/DDBJ databases">
        <title>Genome sequence of Acetobacterium wieringae DSM 1911.</title>
        <authorList>
            <person name="Poehlein A."/>
            <person name="Bengelsdorf F.R."/>
            <person name="Schiel-Bengelsdorf B."/>
            <person name="Duerre P."/>
            <person name="Daniel R."/>
        </authorList>
    </citation>
    <scope>NUCLEOTIDE SEQUENCE [LARGE SCALE GENOMIC DNA]</scope>
    <source>
        <strain evidence="2 3">DSM 1911</strain>
    </source>
</reference>
<evidence type="ECO:0000259" key="1">
    <source>
        <dbReference type="Pfam" id="PF01548"/>
    </source>
</evidence>
<dbReference type="EMBL" id="LKEU01000026">
    <property type="protein sequence ID" value="OFV71242.1"/>
    <property type="molecule type" value="Genomic_DNA"/>
</dbReference>
<feature type="domain" description="Transposase IS110-like N-terminal" evidence="1">
    <location>
        <begin position="4"/>
        <end position="160"/>
    </location>
</feature>
<dbReference type="Pfam" id="PF01548">
    <property type="entry name" value="DEDD_Tnp_IS110"/>
    <property type="match status" value="1"/>
</dbReference>